<comment type="caution">
    <text evidence="2">The sequence shown here is derived from an EMBL/GenBank/DDBJ whole genome shotgun (WGS) entry which is preliminary data.</text>
</comment>
<dbReference type="AlphaFoldDB" id="A0AAV5JM31"/>
<evidence type="ECO:0000313" key="2">
    <source>
        <dbReference type="EMBL" id="GKV12337.1"/>
    </source>
</evidence>
<dbReference type="EMBL" id="BPVZ01000036">
    <property type="protein sequence ID" value="GKV12337.1"/>
    <property type="molecule type" value="Genomic_DNA"/>
</dbReference>
<sequence>MLKMMMRSLNLNMNQGIQTFWQALKEKKGTDKGDEEEKEGSDGGDGGGAQQRRETTFPKTICSVLSQSDEVDGEDRRKIRSAVTEEKIGGRMVEEKSANDRRREDRRMIDGRPFYSSVARASMAGRTSPAGTTGFPGFNGFQRAIHLNGLKPSTGPFSGPGPVQSVQPAGPGRVQKHWSALV</sequence>
<evidence type="ECO:0000313" key="3">
    <source>
        <dbReference type="Proteomes" id="UP001054252"/>
    </source>
</evidence>
<proteinExistence type="predicted"/>
<dbReference type="Proteomes" id="UP001054252">
    <property type="component" value="Unassembled WGS sequence"/>
</dbReference>
<gene>
    <name evidence="2" type="ORF">SLEP1_g23494</name>
</gene>
<name>A0AAV5JM31_9ROSI</name>
<keyword evidence="3" id="KW-1185">Reference proteome</keyword>
<accession>A0AAV5JM31</accession>
<reference evidence="2 3" key="1">
    <citation type="journal article" date="2021" name="Commun. Biol.">
        <title>The genome of Shorea leprosula (Dipterocarpaceae) highlights the ecological relevance of drought in aseasonal tropical rainforests.</title>
        <authorList>
            <person name="Ng K.K.S."/>
            <person name="Kobayashi M.J."/>
            <person name="Fawcett J.A."/>
            <person name="Hatakeyama M."/>
            <person name="Paape T."/>
            <person name="Ng C.H."/>
            <person name="Ang C.C."/>
            <person name="Tnah L.H."/>
            <person name="Lee C.T."/>
            <person name="Nishiyama T."/>
            <person name="Sese J."/>
            <person name="O'Brien M.J."/>
            <person name="Copetti D."/>
            <person name="Mohd Noor M.I."/>
            <person name="Ong R.C."/>
            <person name="Putra M."/>
            <person name="Sireger I.Z."/>
            <person name="Indrioko S."/>
            <person name="Kosugi Y."/>
            <person name="Izuno A."/>
            <person name="Isagi Y."/>
            <person name="Lee S.L."/>
            <person name="Shimizu K.K."/>
        </authorList>
    </citation>
    <scope>NUCLEOTIDE SEQUENCE [LARGE SCALE GENOMIC DNA]</scope>
    <source>
        <strain evidence="2">214</strain>
    </source>
</reference>
<feature type="region of interest" description="Disordered" evidence="1">
    <location>
        <begin position="147"/>
        <end position="182"/>
    </location>
</feature>
<feature type="region of interest" description="Disordered" evidence="1">
    <location>
        <begin position="26"/>
        <end position="83"/>
    </location>
</feature>
<organism evidence="2 3">
    <name type="scientific">Rubroshorea leprosula</name>
    <dbReference type="NCBI Taxonomy" id="152421"/>
    <lineage>
        <taxon>Eukaryota</taxon>
        <taxon>Viridiplantae</taxon>
        <taxon>Streptophyta</taxon>
        <taxon>Embryophyta</taxon>
        <taxon>Tracheophyta</taxon>
        <taxon>Spermatophyta</taxon>
        <taxon>Magnoliopsida</taxon>
        <taxon>eudicotyledons</taxon>
        <taxon>Gunneridae</taxon>
        <taxon>Pentapetalae</taxon>
        <taxon>rosids</taxon>
        <taxon>malvids</taxon>
        <taxon>Malvales</taxon>
        <taxon>Dipterocarpaceae</taxon>
        <taxon>Rubroshorea</taxon>
    </lineage>
</organism>
<evidence type="ECO:0000256" key="1">
    <source>
        <dbReference type="SAM" id="MobiDB-lite"/>
    </source>
</evidence>
<protein>
    <submittedName>
        <fullName evidence="2">Uncharacterized protein</fullName>
    </submittedName>
</protein>